<dbReference type="InterPro" id="IPR000897">
    <property type="entry name" value="SRP54_GTPase_dom"/>
</dbReference>
<comment type="caution">
    <text evidence="17">The sequence shown here is derived from an EMBL/GenBank/DDBJ whole genome shotgun (WGS) entry which is preliminary data.</text>
</comment>
<feature type="region of interest" description="Disordered" evidence="14">
    <location>
        <begin position="369"/>
        <end position="438"/>
    </location>
</feature>
<dbReference type="GO" id="GO:0003924">
    <property type="term" value="F:GTPase activity"/>
    <property type="evidence" value="ECO:0007669"/>
    <property type="project" value="InterPro"/>
</dbReference>
<comment type="function">
    <text evidence="12">Necessary for flagellar biosynthesis. May be involved in translocation of the flagellum.</text>
</comment>
<evidence type="ECO:0000313" key="17">
    <source>
        <dbReference type="EMBL" id="RRN45164.1"/>
    </source>
</evidence>
<evidence type="ECO:0000259" key="15">
    <source>
        <dbReference type="SMART" id="SM00382"/>
    </source>
</evidence>
<dbReference type="RefSeq" id="WP_125094594.1">
    <property type="nucleotide sequence ID" value="NZ_RRUE01000001.1"/>
</dbReference>
<dbReference type="GO" id="GO:0006614">
    <property type="term" value="P:SRP-dependent cotranslational protein targeting to membrane"/>
    <property type="evidence" value="ECO:0007669"/>
    <property type="project" value="InterPro"/>
</dbReference>
<dbReference type="InterPro" id="IPR047040">
    <property type="entry name" value="FlhF__GTPase_dom"/>
</dbReference>
<feature type="region of interest" description="Disordered" evidence="14">
    <location>
        <begin position="104"/>
        <end position="132"/>
    </location>
</feature>
<dbReference type="Proteomes" id="UP000270261">
    <property type="component" value="Unassembled WGS sequence"/>
</dbReference>
<dbReference type="GO" id="GO:0044781">
    <property type="term" value="P:bacterial-type flagellum organization"/>
    <property type="evidence" value="ECO:0007669"/>
    <property type="project" value="UniProtKB-KW"/>
</dbReference>
<feature type="domain" description="SRP54-type proteins GTP-binding" evidence="16">
    <location>
        <begin position="663"/>
        <end position="853"/>
    </location>
</feature>
<gene>
    <name evidence="17" type="ORF">EHV23_02660</name>
</gene>
<feature type="domain" description="AAA+ ATPase" evidence="15">
    <location>
        <begin position="662"/>
        <end position="826"/>
    </location>
</feature>
<evidence type="ECO:0000256" key="4">
    <source>
        <dbReference type="ARBA" id="ARBA00022448"/>
    </source>
</evidence>
<keyword evidence="7" id="KW-1005">Bacterial flagellum biogenesis</keyword>
<evidence type="ECO:0000259" key="16">
    <source>
        <dbReference type="SMART" id="SM00962"/>
    </source>
</evidence>
<dbReference type="Gene3D" id="1.20.120.1380">
    <property type="entry name" value="Flagellar FlhF biosynthesis protein, N domain"/>
    <property type="match status" value="1"/>
</dbReference>
<evidence type="ECO:0000256" key="3">
    <source>
        <dbReference type="ARBA" id="ARBA00014919"/>
    </source>
</evidence>
<dbReference type="GO" id="GO:0005525">
    <property type="term" value="F:GTP binding"/>
    <property type="evidence" value="ECO:0007669"/>
    <property type="project" value="UniProtKB-KW"/>
</dbReference>
<evidence type="ECO:0000256" key="1">
    <source>
        <dbReference type="ARBA" id="ARBA00004413"/>
    </source>
</evidence>
<dbReference type="Pfam" id="PF00448">
    <property type="entry name" value="SRP54"/>
    <property type="match status" value="1"/>
</dbReference>
<evidence type="ECO:0000256" key="10">
    <source>
        <dbReference type="ARBA" id="ARBA00023136"/>
    </source>
</evidence>
<evidence type="ECO:0000256" key="12">
    <source>
        <dbReference type="ARBA" id="ARBA00025337"/>
    </source>
</evidence>
<dbReference type="OrthoDB" id="9778554at2"/>
<keyword evidence="4" id="KW-0813">Transport</keyword>
<dbReference type="InterPro" id="IPR027417">
    <property type="entry name" value="P-loop_NTPase"/>
</dbReference>
<protein>
    <recommendedName>
        <fullName evidence="3">Flagellar biosynthesis protein FlhF</fullName>
    </recommendedName>
    <alternativeName>
        <fullName evidence="13">Flagella-associated GTP-binding protein</fullName>
    </alternativeName>
</protein>
<evidence type="ECO:0000256" key="9">
    <source>
        <dbReference type="ARBA" id="ARBA00023134"/>
    </source>
</evidence>
<dbReference type="GO" id="GO:0005047">
    <property type="term" value="F:signal recognition particle binding"/>
    <property type="evidence" value="ECO:0007669"/>
    <property type="project" value="TreeGrafter"/>
</dbReference>
<dbReference type="FunFam" id="3.40.50.300:FF:000695">
    <property type="entry name" value="Flagellar biosynthesis regulator FlhF"/>
    <property type="match status" value="1"/>
</dbReference>
<dbReference type="SMART" id="SM00382">
    <property type="entry name" value="AAA"/>
    <property type="match status" value="1"/>
</dbReference>
<evidence type="ECO:0000256" key="6">
    <source>
        <dbReference type="ARBA" id="ARBA00022741"/>
    </source>
</evidence>
<dbReference type="AlphaFoldDB" id="A0A3R8MS07"/>
<evidence type="ECO:0000256" key="11">
    <source>
        <dbReference type="ARBA" id="ARBA00023225"/>
    </source>
</evidence>
<dbReference type="SMART" id="SM00962">
    <property type="entry name" value="SRP54"/>
    <property type="match status" value="1"/>
</dbReference>
<evidence type="ECO:0000256" key="5">
    <source>
        <dbReference type="ARBA" id="ARBA00022475"/>
    </source>
</evidence>
<dbReference type="EMBL" id="RRUE01000001">
    <property type="protein sequence ID" value="RRN45164.1"/>
    <property type="molecule type" value="Genomic_DNA"/>
</dbReference>
<evidence type="ECO:0000256" key="13">
    <source>
        <dbReference type="ARBA" id="ARBA00030866"/>
    </source>
</evidence>
<comment type="similarity">
    <text evidence="2">Belongs to the GTP-binding SRP family.</text>
</comment>
<name>A0A3R8MS07_9BURK</name>
<dbReference type="GO" id="GO:0005886">
    <property type="term" value="C:plasma membrane"/>
    <property type="evidence" value="ECO:0007669"/>
    <property type="project" value="UniProtKB-SubCell"/>
</dbReference>
<keyword evidence="8" id="KW-0653">Protein transport</keyword>
<proteinExistence type="inferred from homology"/>
<dbReference type="PANTHER" id="PTHR43134:SF3">
    <property type="entry name" value="FLAGELLAR BIOSYNTHESIS PROTEIN FLHF"/>
    <property type="match status" value="1"/>
</dbReference>
<keyword evidence="6" id="KW-0547">Nucleotide-binding</keyword>
<keyword evidence="11" id="KW-1006">Bacterial flagellum protein export</keyword>
<evidence type="ECO:0000313" key="18">
    <source>
        <dbReference type="Proteomes" id="UP000270261"/>
    </source>
</evidence>
<evidence type="ECO:0000256" key="2">
    <source>
        <dbReference type="ARBA" id="ARBA00008531"/>
    </source>
</evidence>
<feature type="compositionally biased region" description="Low complexity" evidence="14">
    <location>
        <begin position="377"/>
        <end position="395"/>
    </location>
</feature>
<dbReference type="PANTHER" id="PTHR43134">
    <property type="entry name" value="SIGNAL RECOGNITION PARTICLE RECEPTOR SUBUNIT ALPHA"/>
    <property type="match status" value="1"/>
</dbReference>
<dbReference type="GO" id="GO:0015031">
    <property type="term" value="P:protein transport"/>
    <property type="evidence" value="ECO:0007669"/>
    <property type="project" value="UniProtKB-KW"/>
</dbReference>
<dbReference type="InterPro" id="IPR003593">
    <property type="entry name" value="AAA+_ATPase"/>
</dbReference>
<sequence length="879" mass="89573">MKTMTFSGRTMREAIALAKARFGAEVDILDSGAVGDEVQVTVVVPMARSARRRQALAQVSASINALAARTAAQAPAAAGSPAAVSASAAPAASASAASAASAQTGTATAKMGRASEPRTAGRPAAESWPDTAASVAAARNDAGMAGMGSTLQADAAKNSPAEADRDTKAAVTAAAEGMDAATPPGRTPRGVKGRRRRQAEADAETSAQTPEEAAAVLAPLVPAAPVADYLAAAANSVTLAAANDEIVAEPVGSPAPVAESVRAADSQNGSLAAATNDTSVQPQAVALPVATSTPGQASPLPDIAAGMPLSTLDFQRVREQQRAENASSVTAPAASIPPAVGVPDFAALLEQQRQGIPIDLSALQMPGQGAGATVMKQPSGAPVAGAQAPGAQSSGLQPAGFLQPGMAQPAGTQSAGAQPVGTQPAGARPAGTQSAGAGAGATAPAILRGYADHAAEAAAHAARQPRSRLWQMVDSARRMLGMGRLRRRALWHDVDAALMSQAAAAQVSGAAAVLPGSVQGASGAQAGLVQPGTAMTGFGEASPLSLASTLAGGLGDWPSITLPSELSGTGELPAGQAGWTAHDGPGWFEATRRRPGQMRLLRNLLGCQFSPALARTLVELLPADYAEAQADEWLRQMLMRALASVNRGAGQVVEGERTLFDEGGVFALIGPTGVGKTTSIAKIAAHHVLRHGPRSLALITADVYRIGAQEQLRAFGRMLGVPVQVAQDRDVLQQLLKEHEQSRLVLIDTAGIGQRDDRVSQLTSALEVSQVRRVLVMNAAAQPGSIEEVLGAFGARDTAGVLLSKVDEAVGLGACLDALVRHRLPLLGYADGQRVPEDYHAVDFSRLVGLALDRKTVSRFTALKMTDSEMRNLFEDAHV</sequence>
<feature type="region of interest" description="Disordered" evidence="14">
    <location>
        <begin position="151"/>
        <end position="211"/>
    </location>
</feature>
<reference evidence="17 18" key="1">
    <citation type="submission" date="2018-11" db="EMBL/GenBank/DDBJ databases">
        <title>Genome sequencing of Lautropia sp. KCOM 2505 (= ChDC F240).</title>
        <authorList>
            <person name="Kook J.-K."/>
            <person name="Park S.-N."/>
            <person name="Lim Y.K."/>
        </authorList>
    </citation>
    <scope>NUCLEOTIDE SEQUENCE [LARGE SCALE GENOMIC DNA]</scope>
    <source>
        <strain evidence="17 18">KCOM 2505</strain>
    </source>
</reference>
<keyword evidence="10" id="KW-0472">Membrane</keyword>
<evidence type="ECO:0000256" key="8">
    <source>
        <dbReference type="ARBA" id="ARBA00022927"/>
    </source>
</evidence>
<dbReference type="SUPFAM" id="SSF52540">
    <property type="entry name" value="P-loop containing nucleoside triphosphate hydrolases"/>
    <property type="match status" value="1"/>
</dbReference>
<evidence type="ECO:0000256" key="7">
    <source>
        <dbReference type="ARBA" id="ARBA00022795"/>
    </source>
</evidence>
<keyword evidence="18" id="KW-1185">Reference proteome</keyword>
<evidence type="ECO:0000256" key="14">
    <source>
        <dbReference type="SAM" id="MobiDB-lite"/>
    </source>
</evidence>
<keyword evidence="5" id="KW-1003">Cell membrane</keyword>
<dbReference type="CDD" id="cd17873">
    <property type="entry name" value="FlhF"/>
    <property type="match status" value="1"/>
</dbReference>
<organism evidence="17 18">
    <name type="scientific">Lautropia dentalis</name>
    <dbReference type="NCBI Taxonomy" id="2490857"/>
    <lineage>
        <taxon>Bacteria</taxon>
        <taxon>Pseudomonadati</taxon>
        <taxon>Pseudomonadota</taxon>
        <taxon>Betaproteobacteria</taxon>
        <taxon>Burkholderiales</taxon>
        <taxon>Burkholderiaceae</taxon>
        <taxon>Lautropia</taxon>
    </lineage>
</organism>
<dbReference type="Gene3D" id="3.40.50.300">
    <property type="entry name" value="P-loop containing nucleotide triphosphate hydrolases"/>
    <property type="match status" value="1"/>
</dbReference>
<keyword evidence="9" id="KW-0342">GTP-binding</keyword>
<comment type="subcellular location">
    <subcellularLocation>
        <location evidence="1">Cell membrane</location>
        <topology evidence="1">Peripheral membrane protein</topology>
        <orientation evidence="1">Cytoplasmic side</orientation>
    </subcellularLocation>
</comment>
<accession>A0A3R8MS07</accession>
<feature type="compositionally biased region" description="Low complexity" evidence="14">
    <location>
        <begin position="429"/>
        <end position="438"/>
    </location>
</feature>